<dbReference type="InterPro" id="IPR001790">
    <property type="entry name" value="Ribosomal_uL10"/>
</dbReference>
<dbReference type="InterPro" id="IPR043141">
    <property type="entry name" value="Ribosomal_uL10-like_sf"/>
</dbReference>
<dbReference type="Pfam" id="PF00466">
    <property type="entry name" value="Ribosomal_L10"/>
    <property type="match status" value="1"/>
</dbReference>
<comment type="similarity">
    <text evidence="1">Belongs to the universal ribosomal protein uL10 family.</text>
</comment>
<dbReference type="AlphaFoldDB" id="A0A645BHT1"/>
<organism evidence="4">
    <name type="scientific">bioreactor metagenome</name>
    <dbReference type="NCBI Taxonomy" id="1076179"/>
    <lineage>
        <taxon>unclassified sequences</taxon>
        <taxon>metagenomes</taxon>
        <taxon>ecological metagenomes</taxon>
    </lineage>
</organism>
<reference evidence="4" key="1">
    <citation type="submission" date="2019-08" db="EMBL/GenBank/DDBJ databases">
        <authorList>
            <person name="Kucharzyk K."/>
            <person name="Murdoch R.W."/>
            <person name="Higgins S."/>
            <person name="Loffler F."/>
        </authorList>
    </citation>
    <scope>NUCLEOTIDE SEQUENCE</scope>
</reference>
<dbReference type="Gene3D" id="3.30.70.1730">
    <property type="match status" value="1"/>
</dbReference>
<dbReference type="InterPro" id="IPR047865">
    <property type="entry name" value="Ribosomal_uL10_bac_type"/>
</dbReference>
<proteinExistence type="inferred from homology"/>
<dbReference type="EMBL" id="VSSQ01020236">
    <property type="protein sequence ID" value="MPM64935.1"/>
    <property type="molecule type" value="Genomic_DNA"/>
</dbReference>
<dbReference type="NCBIfam" id="NF000955">
    <property type="entry name" value="PRK00099.1-1"/>
    <property type="match status" value="1"/>
</dbReference>
<keyword evidence="2 4" id="KW-0689">Ribosomal protein</keyword>
<dbReference type="CDD" id="cd05797">
    <property type="entry name" value="Ribosomal_L10"/>
    <property type="match status" value="1"/>
</dbReference>
<gene>
    <name evidence="4" type="primary">rplJ_40</name>
    <name evidence="4" type="ORF">SDC9_111826</name>
</gene>
<protein>
    <submittedName>
        <fullName evidence="4">50S ribosomal protein L10</fullName>
    </submittedName>
</protein>
<evidence type="ECO:0000256" key="1">
    <source>
        <dbReference type="ARBA" id="ARBA00008889"/>
    </source>
</evidence>
<evidence type="ECO:0000256" key="3">
    <source>
        <dbReference type="ARBA" id="ARBA00023274"/>
    </source>
</evidence>
<dbReference type="PANTHER" id="PTHR11560">
    <property type="entry name" value="39S RIBOSOMAL PROTEIN L10, MITOCHONDRIAL"/>
    <property type="match status" value="1"/>
</dbReference>
<dbReference type="GO" id="GO:1990904">
    <property type="term" value="C:ribonucleoprotein complex"/>
    <property type="evidence" value="ECO:0007669"/>
    <property type="project" value="UniProtKB-KW"/>
</dbReference>
<comment type="caution">
    <text evidence="4">The sequence shown here is derived from an EMBL/GenBank/DDBJ whole genome shotgun (WGS) entry which is preliminary data.</text>
</comment>
<evidence type="ECO:0000256" key="2">
    <source>
        <dbReference type="ARBA" id="ARBA00022980"/>
    </source>
</evidence>
<dbReference type="Gene3D" id="6.10.250.290">
    <property type="match status" value="1"/>
</dbReference>
<dbReference type="SUPFAM" id="SSF160369">
    <property type="entry name" value="Ribosomal protein L10-like"/>
    <property type="match status" value="1"/>
</dbReference>
<accession>A0A645BHT1</accession>
<keyword evidence="3" id="KW-0687">Ribonucleoprotein</keyword>
<sequence>MKVAKNTLFKIALREENKPIPEDIMTGPNVYTLAYEDPVAVAKVFKEFSKDKANKAFITKGGVLGENVLNAAQVDALADLPSREVLIAQVVSTIAAPLSGLVTVLSGPIRGLATCLSQIKEKKEQAA</sequence>
<name>A0A645BHT1_9ZZZZ</name>
<evidence type="ECO:0000313" key="4">
    <source>
        <dbReference type="EMBL" id="MPM64935.1"/>
    </source>
</evidence>
<dbReference type="GO" id="GO:0005840">
    <property type="term" value="C:ribosome"/>
    <property type="evidence" value="ECO:0007669"/>
    <property type="project" value="UniProtKB-KW"/>
</dbReference>